<reference evidence="2 3" key="1">
    <citation type="submission" date="2020-08" db="EMBL/GenBank/DDBJ databases">
        <title>Genome sequence of Diaphorobacter ruginosibacter DSM 27467T.</title>
        <authorList>
            <person name="Hyun D.-W."/>
            <person name="Bae J.-W."/>
        </authorList>
    </citation>
    <scope>NUCLEOTIDE SEQUENCE [LARGE SCALE GENOMIC DNA]</scope>
    <source>
        <strain evidence="2 3">DSM 27467</strain>
    </source>
</reference>
<keyword evidence="1" id="KW-1133">Transmembrane helix</keyword>
<evidence type="ECO:0008006" key="4">
    <source>
        <dbReference type="Google" id="ProtNLM"/>
    </source>
</evidence>
<name>A0A7G9RRX4_9BURK</name>
<keyword evidence="1" id="KW-0472">Membrane</keyword>
<dbReference type="RefSeq" id="WP_187598660.1">
    <property type="nucleotide sequence ID" value="NZ_CP060714.1"/>
</dbReference>
<feature type="transmembrane region" description="Helical" evidence="1">
    <location>
        <begin position="20"/>
        <end position="39"/>
    </location>
</feature>
<feature type="transmembrane region" description="Helical" evidence="1">
    <location>
        <begin position="46"/>
        <end position="65"/>
    </location>
</feature>
<keyword evidence="3" id="KW-1185">Reference proteome</keyword>
<gene>
    <name evidence="2" type="ORF">H9K76_05765</name>
</gene>
<dbReference type="KEGG" id="drg:H9K76_05765"/>
<dbReference type="EMBL" id="CP060714">
    <property type="protein sequence ID" value="QNN58349.1"/>
    <property type="molecule type" value="Genomic_DNA"/>
</dbReference>
<dbReference type="Proteomes" id="UP000515811">
    <property type="component" value="Chromosome"/>
</dbReference>
<evidence type="ECO:0000313" key="2">
    <source>
        <dbReference type="EMBL" id="QNN58349.1"/>
    </source>
</evidence>
<evidence type="ECO:0000313" key="3">
    <source>
        <dbReference type="Proteomes" id="UP000515811"/>
    </source>
</evidence>
<proteinExistence type="predicted"/>
<feature type="transmembrane region" description="Helical" evidence="1">
    <location>
        <begin position="71"/>
        <end position="94"/>
    </location>
</feature>
<sequence length="96" mass="10253">MNDKKTPRRSAPYLQRLLGASLGGYLLASAWVVFCGALSRHAAESILAGMQVGLVIHVAAAIWSFSPMPLARMWLGLLVPAALLLAASGVLMHWRG</sequence>
<protein>
    <recommendedName>
        <fullName evidence="4">DUF3649 domain-containing protein</fullName>
    </recommendedName>
</protein>
<evidence type="ECO:0000256" key="1">
    <source>
        <dbReference type="SAM" id="Phobius"/>
    </source>
</evidence>
<organism evidence="2 3">
    <name type="scientific">Diaphorobacter ruginosibacter</name>
    <dbReference type="NCBI Taxonomy" id="1715720"/>
    <lineage>
        <taxon>Bacteria</taxon>
        <taxon>Pseudomonadati</taxon>
        <taxon>Pseudomonadota</taxon>
        <taxon>Betaproteobacteria</taxon>
        <taxon>Burkholderiales</taxon>
        <taxon>Comamonadaceae</taxon>
        <taxon>Diaphorobacter</taxon>
    </lineage>
</organism>
<dbReference type="AlphaFoldDB" id="A0A7G9RRX4"/>
<accession>A0A7G9RRX4</accession>
<keyword evidence="1" id="KW-0812">Transmembrane</keyword>